<dbReference type="EMBL" id="UOFZ01000106">
    <property type="protein sequence ID" value="VAX13226.1"/>
    <property type="molecule type" value="Genomic_DNA"/>
</dbReference>
<dbReference type="Gene3D" id="3.30.450.20">
    <property type="entry name" value="PAS domain"/>
    <property type="match status" value="1"/>
</dbReference>
<feature type="domain" description="Histidine kinase" evidence="8">
    <location>
        <begin position="397"/>
        <end position="608"/>
    </location>
</feature>
<dbReference type="InterPro" id="IPR005467">
    <property type="entry name" value="His_kinase_dom"/>
</dbReference>
<dbReference type="GO" id="GO:0000155">
    <property type="term" value="F:phosphorelay sensor kinase activity"/>
    <property type="evidence" value="ECO:0007669"/>
    <property type="project" value="InterPro"/>
</dbReference>
<keyword evidence="3" id="KW-0597">Phosphoprotein</keyword>
<dbReference type="Pfam" id="PF00512">
    <property type="entry name" value="HisKA"/>
    <property type="match status" value="1"/>
</dbReference>
<dbReference type="FunFam" id="1.10.287.130:FF:000070">
    <property type="entry name" value="Histidine kinase sensor protein"/>
    <property type="match status" value="1"/>
</dbReference>
<dbReference type="SUPFAM" id="SSF55785">
    <property type="entry name" value="PYP-like sensor domain (PAS domain)"/>
    <property type="match status" value="1"/>
</dbReference>
<dbReference type="PANTHER" id="PTHR42878">
    <property type="entry name" value="TWO-COMPONENT HISTIDINE KINASE"/>
    <property type="match status" value="1"/>
</dbReference>
<evidence type="ECO:0000313" key="12">
    <source>
        <dbReference type="EMBL" id="VAX13226.1"/>
    </source>
</evidence>
<dbReference type="CDD" id="cd00082">
    <property type="entry name" value="HisKA"/>
    <property type="match status" value="1"/>
</dbReference>
<evidence type="ECO:0000256" key="3">
    <source>
        <dbReference type="ARBA" id="ARBA00022553"/>
    </source>
</evidence>
<organism evidence="12">
    <name type="scientific">hydrothermal vent metagenome</name>
    <dbReference type="NCBI Taxonomy" id="652676"/>
    <lineage>
        <taxon>unclassified sequences</taxon>
        <taxon>metagenomes</taxon>
        <taxon>ecological metagenomes</taxon>
    </lineage>
</organism>
<keyword evidence="5 12" id="KW-0418">Kinase</keyword>
<name>A0A3B1B4L1_9ZZZZ</name>
<evidence type="ECO:0000259" key="8">
    <source>
        <dbReference type="PROSITE" id="PS50109"/>
    </source>
</evidence>
<feature type="transmembrane region" description="Helical" evidence="7">
    <location>
        <begin position="149"/>
        <end position="172"/>
    </location>
</feature>
<dbReference type="PROSITE" id="PS50885">
    <property type="entry name" value="HAMP"/>
    <property type="match status" value="1"/>
</dbReference>
<dbReference type="FunFam" id="3.30.565.10:FF:000006">
    <property type="entry name" value="Sensor histidine kinase WalK"/>
    <property type="match status" value="1"/>
</dbReference>
<keyword evidence="4" id="KW-0808">Transferase</keyword>
<dbReference type="GO" id="GO:0007234">
    <property type="term" value="P:osmosensory signaling via phosphorelay pathway"/>
    <property type="evidence" value="ECO:0007669"/>
    <property type="project" value="TreeGrafter"/>
</dbReference>
<feature type="transmembrane region" description="Helical" evidence="7">
    <location>
        <begin position="21"/>
        <end position="41"/>
    </location>
</feature>
<dbReference type="Gene3D" id="6.10.340.10">
    <property type="match status" value="1"/>
</dbReference>
<dbReference type="GO" id="GO:0016020">
    <property type="term" value="C:membrane"/>
    <property type="evidence" value="ECO:0007669"/>
    <property type="project" value="UniProtKB-SubCell"/>
</dbReference>
<evidence type="ECO:0000259" key="10">
    <source>
        <dbReference type="PROSITE" id="PS50113"/>
    </source>
</evidence>
<evidence type="ECO:0000256" key="5">
    <source>
        <dbReference type="ARBA" id="ARBA00022777"/>
    </source>
</evidence>
<protein>
    <recommendedName>
        <fullName evidence="2">histidine kinase</fullName>
        <ecNumber evidence="2">2.7.13.3</ecNumber>
    </recommendedName>
</protein>
<evidence type="ECO:0000256" key="4">
    <source>
        <dbReference type="ARBA" id="ARBA00022679"/>
    </source>
</evidence>
<dbReference type="SMART" id="SM00387">
    <property type="entry name" value="HATPase_c"/>
    <property type="match status" value="1"/>
</dbReference>
<dbReference type="InterPro" id="IPR000014">
    <property type="entry name" value="PAS"/>
</dbReference>
<dbReference type="SUPFAM" id="SSF55874">
    <property type="entry name" value="ATPase domain of HSP90 chaperone/DNA topoisomerase II/histidine kinase"/>
    <property type="match status" value="1"/>
</dbReference>
<dbReference type="InterPro" id="IPR013767">
    <property type="entry name" value="PAS_fold"/>
</dbReference>
<evidence type="ECO:0000256" key="7">
    <source>
        <dbReference type="SAM" id="Phobius"/>
    </source>
</evidence>
<dbReference type="Gene3D" id="3.30.565.10">
    <property type="entry name" value="Histidine kinase-like ATPase, C-terminal domain"/>
    <property type="match status" value="1"/>
</dbReference>
<dbReference type="InterPro" id="IPR036890">
    <property type="entry name" value="HATPase_C_sf"/>
</dbReference>
<dbReference type="PROSITE" id="PS50113">
    <property type="entry name" value="PAC"/>
    <property type="match status" value="1"/>
</dbReference>
<gene>
    <name evidence="12" type="ORF">MNBD_GAMMA24-1163</name>
</gene>
<dbReference type="AlphaFoldDB" id="A0A3B1B4L1"/>
<dbReference type="Gene3D" id="1.10.287.130">
    <property type="match status" value="1"/>
</dbReference>
<dbReference type="SMART" id="SM00388">
    <property type="entry name" value="HisKA"/>
    <property type="match status" value="1"/>
</dbReference>
<dbReference type="PROSITE" id="PS50112">
    <property type="entry name" value="PAS"/>
    <property type="match status" value="1"/>
</dbReference>
<keyword evidence="6 7" id="KW-0472">Membrane</keyword>
<dbReference type="GO" id="GO:0006355">
    <property type="term" value="P:regulation of DNA-templated transcription"/>
    <property type="evidence" value="ECO:0007669"/>
    <property type="project" value="InterPro"/>
</dbReference>
<evidence type="ECO:0000256" key="1">
    <source>
        <dbReference type="ARBA" id="ARBA00000085"/>
    </source>
</evidence>
<dbReference type="EC" id="2.7.13.3" evidence="2"/>
<dbReference type="InterPro" id="IPR036097">
    <property type="entry name" value="HisK_dim/P_sf"/>
</dbReference>
<dbReference type="InterPro" id="IPR004358">
    <property type="entry name" value="Sig_transdc_His_kin-like_C"/>
</dbReference>
<dbReference type="InterPro" id="IPR035965">
    <property type="entry name" value="PAS-like_dom_sf"/>
</dbReference>
<dbReference type="InterPro" id="IPR003660">
    <property type="entry name" value="HAMP_dom"/>
</dbReference>
<dbReference type="GO" id="GO:0000156">
    <property type="term" value="F:phosphorelay response regulator activity"/>
    <property type="evidence" value="ECO:0007669"/>
    <property type="project" value="TreeGrafter"/>
</dbReference>
<evidence type="ECO:0000259" key="11">
    <source>
        <dbReference type="PROSITE" id="PS50885"/>
    </source>
</evidence>
<dbReference type="InterPro" id="IPR003594">
    <property type="entry name" value="HATPase_dom"/>
</dbReference>
<keyword evidence="7" id="KW-1133">Transmembrane helix</keyword>
<dbReference type="Pfam" id="PF02518">
    <property type="entry name" value="HATPase_c"/>
    <property type="match status" value="1"/>
</dbReference>
<evidence type="ECO:0000256" key="2">
    <source>
        <dbReference type="ARBA" id="ARBA00012438"/>
    </source>
</evidence>
<feature type="domain" description="PAC" evidence="10">
    <location>
        <begin position="316"/>
        <end position="368"/>
    </location>
</feature>
<dbReference type="InterPro" id="IPR050351">
    <property type="entry name" value="BphY/WalK/GraS-like"/>
</dbReference>
<dbReference type="GO" id="GO:0030295">
    <property type="term" value="F:protein kinase activator activity"/>
    <property type="evidence" value="ECO:0007669"/>
    <property type="project" value="TreeGrafter"/>
</dbReference>
<dbReference type="PANTHER" id="PTHR42878:SF15">
    <property type="entry name" value="BACTERIOPHYTOCHROME"/>
    <property type="match status" value="1"/>
</dbReference>
<sequence>MTKQQITTYKPGIARRLIINVVLFSFLITIFDTALQLYWGYKNELNYIKDQLQQIEDVNLRSINESLWTSDIKELNTLIDGISQLRDIQFLEIRDNEKVWVSRGKYETRNIISRQYPLTHSHRGQELKIGTLTVNASLDGVYQRLFDKFWVILASNAIKTFLIASFILFIFYQLITRHLLTITNFARDLKINQLGKPLTLSRKHKKTGKIDELDMVVNAINQMQQNIKQAFDALKQSEDRVRLLMDSTAEAIYGMDRNGRCTFANPACLKFLGYDHYDELVGKELHNLINHTYPDGRPYPVELSHIYNAARSGQSIHIDNEVLWRRDGSCFPAEYWSHPIRKDNELIGAVVTFIDISERKHAEDELKKYRNHLEELVAERTSELTRINSELESFSYSVSHDLRAPLRAIDGFSQALQEDCGEQIDDTGTIYLQRICAGAQRMGELIDDLLSLSRVSRIEMSRTKVNLSLLAENSIRKLQENDPERKLEVKIEDNIQAQGDAHLLEIVFDNLLANAWKYTSKKPSAYIEFGITEKENNIVYYVKDNGAGFDMQYASKLFGAFQRLHGNEFEGTGIGLATVARIIHRHGGKVWATAEMEQGATFYFTLEK</sequence>
<keyword evidence="7" id="KW-0812">Transmembrane</keyword>
<evidence type="ECO:0000259" key="9">
    <source>
        <dbReference type="PROSITE" id="PS50112"/>
    </source>
</evidence>
<dbReference type="SMART" id="SM00091">
    <property type="entry name" value="PAS"/>
    <property type="match status" value="1"/>
</dbReference>
<dbReference type="CDD" id="cd00130">
    <property type="entry name" value="PAS"/>
    <property type="match status" value="1"/>
</dbReference>
<feature type="domain" description="HAMP" evidence="11">
    <location>
        <begin position="173"/>
        <end position="232"/>
    </location>
</feature>
<feature type="domain" description="PAS" evidence="9">
    <location>
        <begin position="237"/>
        <end position="274"/>
    </location>
</feature>
<evidence type="ECO:0000256" key="6">
    <source>
        <dbReference type="ARBA" id="ARBA00023136"/>
    </source>
</evidence>
<accession>A0A3B1B4L1</accession>
<reference evidence="12" key="1">
    <citation type="submission" date="2018-06" db="EMBL/GenBank/DDBJ databases">
        <authorList>
            <person name="Zhirakovskaya E."/>
        </authorList>
    </citation>
    <scope>NUCLEOTIDE SEQUENCE</scope>
</reference>
<dbReference type="Pfam" id="PF17149">
    <property type="entry name" value="CHASE5"/>
    <property type="match status" value="1"/>
</dbReference>
<dbReference type="InterPro" id="IPR003661">
    <property type="entry name" value="HisK_dim/P_dom"/>
</dbReference>
<dbReference type="Pfam" id="PF00989">
    <property type="entry name" value="PAS"/>
    <property type="match status" value="1"/>
</dbReference>
<dbReference type="NCBIfam" id="TIGR00229">
    <property type="entry name" value="sensory_box"/>
    <property type="match status" value="1"/>
</dbReference>
<comment type="catalytic activity">
    <reaction evidence="1">
        <text>ATP + protein L-histidine = ADP + protein N-phospho-L-histidine.</text>
        <dbReference type="EC" id="2.7.13.3"/>
    </reaction>
</comment>
<dbReference type="InterPro" id="IPR033414">
    <property type="entry name" value="Sensor_dom"/>
</dbReference>
<proteinExistence type="predicted"/>
<dbReference type="InterPro" id="IPR000700">
    <property type="entry name" value="PAS-assoc_C"/>
</dbReference>
<dbReference type="PRINTS" id="PR00344">
    <property type="entry name" value="BCTRLSENSOR"/>
</dbReference>
<dbReference type="SUPFAM" id="SSF47384">
    <property type="entry name" value="Homodimeric domain of signal transducing histidine kinase"/>
    <property type="match status" value="1"/>
</dbReference>
<dbReference type="PROSITE" id="PS50109">
    <property type="entry name" value="HIS_KIN"/>
    <property type="match status" value="1"/>
</dbReference>